<dbReference type="CDD" id="cd06127">
    <property type="entry name" value="DEDDh"/>
    <property type="match status" value="1"/>
</dbReference>
<dbReference type="PANTHER" id="PTHR30231:SF4">
    <property type="entry name" value="PROTEIN NEN2"/>
    <property type="match status" value="1"/>
</dbReference>
<dbReference type="InterPro" id="IPR006054">
    <property type="entry name" value="DnaQ"/>
</dbReference>
<dbReference type="SMART" id="SM00479">
    <property type="entry name" value="EXOIII"/>
    <property type="match status" value="1"/>
</dbReference>
<proteinExistence type="predicted"/>
<dbReference type="SUPFAM" id="SSF53098">
    <property type="entry name" value="Ribonuclease H-like"/>
    <property type="match status" value="1"/>
</dbReference>
<sequence length="306" mass="34643">MLRHANIYKTLETPTTSFIKGITINFTQSEIKNINKYFPDGLIALDLETSGLSPLVDEIIEIAAIKVVGNKIETFESLVKPKNPIPEFTTKIHGITDDMVKDSPSIEEVLPKFLEFSGNTPLVAHNAKFDIGFIVFAMHQQKIELHKAKVFCSCKLSRKYVKGSENHKLSSLCKHFEIPLENHHRALDDTIACLRVFAKTLDEVKSNRQLKEGEILNIRDFTRANMAEAPEIIQQLQKKIANQEVIDIKYKGGSYKGKFRPIKPVALLPMPAGDVLYAHCLLTDIYKSFAIKKIQDLRDHVDKDSK</sequence>
<evidence type="ECO:0000313" key="5">
    <source>
        <dbReference type="EMBL" id="RZF22580.1"/>
    </source>
</evidence>
<evidence type="ECO:0000259" key="4">
    <source>
        <dbReference type="SMART" id="SM00479"/>
    </source>
</evidence>
<dbReference type="EMBL" id="QDKL01000001">
    <property type="protein sequence ID" value="RZF22580.1"/>
    <property type="molecule type" value="Genomic_DNA"/>
</dbReference>
<dbReference type="PANTHER" id="PTHR30231">
    <property type="entry name" value="DNA POLYMERASE III SUBUNIT EPSILON"/>
    <property type="match status" value="1"/>
</dbReference>
<feature type="domain" description="Exonuclease" evidence="4">
    <location>
        <begin position="41"/>
        <end position="206"/>
    </location>
</feature>
<gene>
    <name evidence="5" type="ORF">DAY19_02065</name>
</gene>
<dbReference type="Proteomes" id="UP000443582">
    <property type="component" value="Unassembled WGS sequence"/>
</dbReference>
<dbReference type="PROSITE" id="PS52050">
    <property type="entry name" value="WYL"/>
    <property type="match status" value="1"/>
</dbReference>
<evidence type="ECO:0000256" key="2">
    <source>
        <dbReference type="ARBA" id="ARBA00022801"/>
    </source>
</evidence>
<keyword evidence="6" id="KW-1185">Reference proteome</keyword>
<dbReference type="InterPro" id="IPR036397">
    <property type="entry name" value="RNaseH_sf"/>
</dbReference>
<reference evidence="6" key="1">
    <citation type="journal article" date="2019" name="Int. J. Syst. Evol. Microbiol.">
        <title>Halobacteriovorax valvorus sp. nov., a novel prokaryotic predator isolated from coastal seawater of China.</title>
        <authorList>
            <person name="Chen M.-X."/>
        </authorList>
    </citation>
    <scope>NUCLEOTIDE SEQUENCE [LARGE SCALE GENOMIC DNA]</scope>
    <source>
        <strain evidence="6">BL9</strain>
    </source>
</reference>
<keyword evidence="1" id="KW-0540">Nuclease</keyword>
<dbReference type="InterPro" id="IPR013520">
    <property type="entry name" value="Ribonucl_H"/>
</dbReference>
<evidence type="ECO:0000313" key="6">
    <source>
        <dbReference type="Proteomes" id="UP000443582"/>
    </source>
</evidence>
<name>A0ABY0IJC4_9BACT</name>
<dbReference type="NCBIfam" id="TIGR00573">
    <property type="entry name" value="dnaq"/>
    <property type="match status" value="1"/>
</dbReference>
<dbReference type="InterPro" id="IPR012337">
    <property type="entry name" value="RNaseH-like_sf"/>
</dbReference>
<organism evidence="5 6">
    <name type="scientific">Halobacteriovorax vibrionivorans</name>
    <dbReference type="NCBI Taxonomy" id="2152716"/>
    <lineage>
        <taxon>Bacteria</taxon>
        <taxon>Pseudomonadati</taxon>
        <taxon>Bdellovibrionota</taxon>
        <taxon>Bacteriovoracia</taxon>
        <taxon>Bacteriovoracales</taxon>
        <taxon>Halobacteriovoraceae</taxon>
        <taxon>Halobacteriovorax</taxon>
    </lineage>
</organism>
<accession>A0ABY0IJC4</accession>
<protein>
    <recommendedName>
        <fullName evidence="4">Exonuclease domain-containing protein</fullName>
    </recommendedName>
</protein>
<dbReference type="Gene3D" id="3.30.420.10">
    <property type="entry name" value="Ribonuclease H-like superfamily/Ribonuclease H"/>
    <property type="match status" value="1"/>
</dbReference>
<comment type="caution">
    <text evidence="5">The sequence shown here is derived from an EMBL/GenBank/DDBJ whole genome shotgun (WGS) entry which is preliminary data.</text>
</comment>
<evidence type="ECO:0000256" key="1">
    <source>
        <dbReference type="ARBA" id="ARBA00022722"/>
    </source>
</evidence>
<keyword evidence="3" id="KW-0269">Exonuclease</keyword>
<dbReference type="Pfam" id="PF00929">
    <property type="entry name" value="RNase_T"/>
    <property type="match status" value="1"/>
</dbReference>
<evidence type="ECO:0000256" key="3">
    <source>
        <dbReference type="ARBA" id="ARBA00022839"/>
    </source>
</evidence>
<keyword evidence="2" id="KW-0378">Hydrolase</keyword>